<dbReference type="Pfam" id="PF13546">
    <property type="entry name" value="DDE_5"/>
    <property type="match status" value="1"/>
</dbReference>
<feature type="domain" description="Transposase IS701-like DDE" evidence="2">
    <location>
        <begin position="10"/>
        <end position="141"/>
    </location>
</feature>
<name>A0ABP7FSU6_9ACTN</name>
<feature type="compositionally biased region" description="Polar residues" evidence="1">
    <location>
        <begin position="194"/>
        <end position="205"/>
    </location>
</feature>
<organism evidence="3 4">
    <name type="scientific">Salinactinospora qingdaonensis</name>
    <dbReference type="NCBI Taxonomy" id="702744"/>
    <lineage>
        <taxon>Bacteria</taxon>
        <taxon>Bacillati</taxon>
        <taxon>Actinomycetota</taxon>
        <taxon>Actinomycetes</taxon>
        <taxon>Streptosporangiales</taxon>
        <taxon>Nocardiopsidaceae</taxon>
        <taxon>Salinactinospora</taxon>
    </lineage>
</organism>
<evidence type="ECO:0000259" key="2">
    <source>
        <dbReference type="Pfam" id="PF13546"/>
    </source>
</evidence>
<dbReference type="InterPro" id="IPR038721">
    <property type="entry name" value="IS701-like_DDE_dom"/>
</dbReference>
<keyword evidence="4" id="KW-1185">Reference proteome</keyword>
<proteinExistence type="predicted"/>
<evidence type="ECO:0000313" key="4">
    <source>
        <dbReference type="Proteomes" id="UP001500908"/>
    </source>
</evidence>
<evidence type="ECO:0000256" key="1">
    <source>
        <dbReference type="SAM" id="MobiDB-lite"/>
    </source>
</evidence>
<protein>
    <recommendedName>
        <fullName evidence="2">Transposase IS701-like DDE domain-containing protein</fullName>
    </recommendedName>
</protein>
<feature type="region of interest" description="Disordered" evidence="1">
    <location>
        <begin position="164"/>
        <end position="205"/>
    </location>
</feature>
<dbReference type="Proteomes" id="UP001500908">
    <property type="component" value="Unassembled WGS sequence"/>
</dbReference>
<sequence>MHAWVLVPVFIPKRGAKSAGVHKAFVSIIERALNCQIGIGLFPATADRTIPVDWRLMLPRQWLQDAELCRQARIPEDAKPLSLWSSMLDLRDTLSGHHVGSPAPLIAKVCTPADARGLVTGLTQRQQSFTVTVPERVPFFAGSPFPEGARGSLSQYSALDVLSGTNRPGTRHHASPLLEGPADNQRLAERSGDSRATQTHRLFAE</sequence>
<dbReference type="EMBL" id="BAABDD010000011">
    <property type="protein sequence ID" value="GAA3746423.1"/>
    <property type="molecule type" value="Genomic_DNA"/>
</dbReference>
<comment type="caution">
    <text evidence="3">The sequence shown here is derived from an EMBL/GenBank/DDBJ whole genome shotgun (WGS) entry which is preliminary data.</text>
</comment>
<accession>A0ABP7FSU6</accession>
<evidence type="ECO:0000313" key="3">
    <source>
        <dbReference type="EMBL" id="GAA3746423.1"/>
    </source>
</evidence>
<reference evidence="4" key="1">
    <citation type="journal article" date="2019" name="Int. J. Syst. Evol. Microbiol.">
        <title>The Global Catalogue of Microorganisms (GCM) 10K type strain sequencing project: providing services to taxonomists for standard genome sequencing and annotation.</title>
        <authorList>
            <consortium name="The Broad Institute Genomics Platform"/>
            <consortium name="The Broad Institute Genome Sequencing Center for Infectious Disease"/>
            <person name="Wu L."/>
            <person name="Ma J."/>
        </authorList>
    </citation>
    <scope>NUCLEOTIDE SEQUENCE [LARGE SCALE GENOMIC DNA]</scope>
    <source>
        <strain evidence="4">JCM 17137</strain>
    </source>
</reference>
<gene>
    <name evidence="3" type="ORF">GCM10022402_27420</name>
</gene>